<dbReference type="Proteomes" id="UP000676336">
    <property type="component" value="Unassembled WGS sequence"/>
</dbReference>
<protein>
    <submittedName>
        <fullName evidence="3">Uncharacterized protein</fullName>
    </submittedName>
</protein>
<feature type="non-terminal residue" evidence="3">
    <location>
        <position position="1"/>
    </location>
</feature>
<comment type="caution">
    <text evidence="3">The sequence shown here is derived from an EMBL/GenBank/DDBJ whole genome shotgun (WGS) entry which is preliminary data.</text>
</comment>
<dbReference type="EMBL" id="CAJOBI010152761">
    <property type="protein sequence ID" value="CAF4817986.1"/>
    <property type="molecule type" value="Genomic_DNA"/>
</dbReference>
<evidence type="ECO:0000313" key="2">
    <source>
        <dbReference type="EMBL" id="CAF4817986.1"/>
    </source>
</evidence>
<dbReference type="Proteomes" id="UP000681720">
    <property type="component" value="Unassembled WGS sequence"/>
</dbReference>
<evidence type="ECO:0000313" key="1">
    <source>
        <dbReference type="EMBL" id="CAF4481637.1"/>
    </source>
</evidence>
<sequence length="56" mass="6555">MFETLLPLNPTMIPKYQQIVEFKTLPQANFGELSLGISYLPTAERFTINTYKLRYL</sequence>
<gene>
    <name evidence="1" type="ORF">BYL167_LOCUS35160</name>
    <name evidence="3" type="ORF">GIL414_LOCUS47948</name>
    <name evidence="2" type="ORF">SMN809_LOCUS47902</name>
</gene>
<evidence type="ECO:0000313" key="4">
    <source>
        <dbReference type="Proteomes" id="UP000681720"/>
    </source>
</evidence>
<dbReference type="EMBL" id="CAJOBH010073188">
    <property type="protein sequence ID" value="CAF4481637.1"/>
    <property type="molecule type" value="Genomic_DNA"/>
</dbReference>
<name>A0A8S3BVT6_9BILA</name>
<proteinExistence type="predicted"/>
<organism evidence="3 4">
    <name type="scientific">Rotaria magnacalcarata</name>
    <dbReference type="NCBI Taxonomy" id="392030"/>
    <lineage>
        <taxon>Eukaryota</taxon>
        <taxon>Metazoa</taxon>
        <taxon>Spiralia</taxon>
        <taxon>Gnathifera</taxon>
        <taxon>Rotifera</taxon>
        <taxon>Eurotatoria</taxon>
        <taxon>Bdelloidea</taxon>
        <taxon>Philodinida</taxon>
        <taxon>Philodinidae</taxon>
        <taxon>Rotaria</taxon>
    </lineage>
</organism>
<reference evidence="3" key="1">
    <citation type="submission" date="2021-02" db="EMBL/GenBank/DDBJ databases">
        <authorList>
            <person name="Nowell W R."/>
        </authorList>
    </citation>
    <scope>NUCLEOTIDE SEQUENCE</scope>
</reference>
<dbReference type="Proteomes" id="UP000681967">
    <property type="component" value="Unassembled WGS sequence"/>
</dbReference>
<dbReference type="EMBL" id="CAJOBJ010154310">
    <property type="protein sequence ID" value="CAF4819550.1"/>
    <property type="molecule type" value="Genomic_DNA"/>
</dbReference>
<evidence type="ECO:0000313" key="3">
    <source>
        <dbReference type="EMBL" id="CAF4819550.1"/>
    </source>
</evidence>
<accession>A0A8S3BVT6</accession>
<dbReference type="AlphaFoldDB" id="A0A8S3BVT6"/>